<keyword evidence="3 5" id="KW-1133">Transmembrane helix</keyword>
<dbReference type="AlphaFoldDB" id="A0A2G4F0R2"/>
<dbReference type="OrthoDB" id="462690at2"/>
<dbReference type="GO" id="GO:0016020">
    <property type="term" value="C:membrane"/>
    <property type="evidence" value="ECO:0007669"/>
    <property type="project" value="UniProtKB-SubCell"/>
</dbReference>
<evidence type="ECO:0000259" key="6">
    <source>
        <dbReference type="Pfam" id="PF06271"/>
    </source>
</evidence>
<evidence type="ECO:0000256" key="5">
    <source>
        <dbReference type="SAM" id="Phobius"/>
    </source>
</evidence>
<evidence type="ECO:0000256" key="4">
    <source>
        <dbReference type="ARBA" id="ARBA00023136"/>
    </source>
</evidence>
<name>A0A2G4F0R2_9CYAN</name>
<feature type="transmembrane region" description="Helical" evidence="5">
    <location>
        <begin position="40"/>
        <end position="58"/>
    </location>
</feature>
<feature type="transmembrane region" description="Helical" evidence="5">
    <location>
        <begin position="94"/>
        <end position="122"/>
    </location>
</feature>
<reference evidence="7" key="1">
    <citation type="submission" date="2017-10" db="EMBL/GenBank/DDBJ databases">
        <title>Draft genome sequence of the planktic cyanobacteria Tychonema bourrellyi isolated from alpine lentic freshwater.</title>
        <authorList>
            <person name="Tett A."/>
            <person name="Armanini F."/>
            <person name="Asnicar F."/>
            <person name="Boscaini A."/>
            <person name="Pasolli E."/>
            <person name="Zolfo M."/>
            <person name="Donati C."/>
            <person name="Salmaso N."/>
            <person name="Segata N."/>
        </authorList>
    </citation>
    <scope>NUCLEOTIDE SEQUENCE</scope>
    <source>
        <strain evidence="7">FEM_GT703</strain>
    </source>
</reference>
<evidence type="ECO:0000256" key="2">
    <source>
        <dbReference type="ARBA" id="ARBA00022692"/>
    </source>
</evidence>
<organism evidence="7 8">
    <name type="scientific">Tychonema bourrellyi FEM_GT703</name>
    <dbReference type="NCBI Taxonomy" id="2040638"/>
    <lineage>
        <taxon>Bacteria</taxon>
        <taxon>Bacillati</taxon>
        <taxon>Cyanobacteriota</taxon>
        <taxon>Cyanophyceae</taxon>
        <taxon>Oscillatoriophycideae</taxon>
        <taxon>Oscillatoriales</taxon>
        <taxon>Microcoleaceae</taxon>
        <taxon>Tychonema</taxon>
    </lineage>
</organism>
<dbReference type="EMBL" id="NXIB02000056">
    <property type="protein sequence ID" value="PHX55328.1"/>
    <property type="molecule type" value="Genomic_DNA"/>
</dbReference>
<dbReference type="InterPro" id="IPR010432">
    <property type="entry name" value="RDD"/>
</dbReference>
<comment type="subcellular location">
    <subcellularLocation>
        <location evidence="1">Membrane</location>
        <topology evidence="1">Multi-pass membrane protein</topology>
    </subcellularLocation>
</comment>
<dbReference type="Pfam" id="PF06271">
    <property type="entry name" value="RDD"/>
    <property type="match status" value="1"/>
</dbReference>
<evidence type="ECO:0000313" key="8">
    <source>
        <dbReference type="Proteomes" id="UP000226442"/>
    </source>
</evidence>
<dbReference type="RefSeq" id="WP_096828718.1">
    <property type="nucleotide sequence ID" value="NZ_NXIB02000056.1"/>
</dbReference>
<gene>
    <name evidence="7" type="ORF">CP500_011325</name>
</gene>
<keyword evidence="2 5" id="KW-0812">Transmembrane</keyword>
<feature type="domain" description="RDD" evidence="6">
    <location>
        <begin position="13"/>
        <end position="148"/>
    </location>
</feature>
<comment type="caution">
    <text evidence="7">The sequence shown here is derived from an EMBL/GenBank/DDBJ whole genome shotgun (WGS) entry which is preliminary data.</text>
</comment>
<keyword evidence="8" id="KW-1185">Reference proteome</keyword>
<accession>A0A2G4F0R2</accession>
<dbReference type="Proteomes" id="UP000226442">
    <property type="component" value="Unassembled WGS sequence"/>
</dbReference>
<sequence>MSSDLVPLLPKVTIGRRAAAFCIDGFAVWLPSLLLGTNPIAQIIFFVLLWLIMRVAIVRKNRGQSLGRWAVDIKIVDPRLDRTPGLQELSKREALLGGCAALAFVALGGLTSTNAGVVLLMLPLAIDCSVAFTDTARFPQAFHDRISGTIVVGTRRGYSLDIKVKRLLDQVQSNVRR</sequence>
<protein>
    <recommendedName>
        <fullName evidence="6">RDD domain-containing protein</fullName>
    </recommendedName>
</protein>
<proteinExistence type="predicted"/>
<evidence type="ECO:0000313" key="7">
    <source>
        <dbReference type="EMBL" id="PHX55328.1"/>
    </source>
</evidence>
<evidence type="ECO:0000256" key="1">
    <source>
        <dbReference type="ARBA" id="ARBA00004141"/>
    </source>
</evidence>
<keyword evidence="4 5" id="KW-0472">Membrane</keyword>
<evidence type="ECO:0000256" key="3">
    <source>
        <dbReference type="ARBA" id="ARBA00022989"/>
    </source>
</evidence>